<dbReference type="InterPro" id="IPR043870">
    <property type="entry name" value="DUF5830"/>
</dbReference>
<reference evidence="2" key="2">
    <citation type="submission" date="2020-09" db="EMBL/GenBank/DDBJ databases">
        <authorList>
            <person name="Sun Q."/>
            <person name="Ohkuma M."/>
        </authorList>
    </citation>
    <scope>NUCLEOTIDE SEQUENCE</scope>
    <source>
        <strain evidence="2">JCM 14359</strain>
    </source>
</reference>
<feature type="compositionally biased region" description="Acidic residues" evidence="1">
    <location>
        <begin position="21"/>
        <end position="33"/>
    </location>
</feature>
<gene>
    <name evidence="2" type="ORF">GCM10008995_27500</name>
</gene>
<evidence type="ECO:0000313" key="3">
    <source>
        <dbReference type="Proteomes" id="UP000653099"/>
    </source>
</evidence>
<name>A0A830EEB8_9EURY</name>
<dbReference type="Pfam" id="PF19148">
    <property type="entry name" value="DUF5830"/>
    <property type="match status" value="1"/>
</dbReference>
<comment type="caution">
    <text evidence="2">The sequence shown here is derived from an EMBL/GenBank/DDBJ whole genome shotgun (WGS) entry which is preliminary data.</text>
</comment>
<accession>A0A830EEB8</accession>
<sequence>MAGDERDAQPDLSAFGSSAESDSDAATGDDSDAAESAPVEADTDGGGIDTAGGSDAADRPSLADLNRQARVALGVDLLAHLERESLPLPEAVDRIETITTTPALTREILDTAELRGVIDREAGRIRTRRGNTFVRFEEQVVRREGDYECRRCGAGLGTGHFVRFDAGELGPFGPECVRKVLGRA</sequence>
<organism evidence="2 3">
    <name type="scientific">Halobellus salinus</name>
    <dbReference type="NCBI Taxonomy" id="931585"/>
    <lineage>
        <taxon>Archaea</taxon>
        <taxon>Methanobacteriati</taxon>
        <taxon>Methanobacteriota</taxon>
        <taxon>Stenosarchaea group</taxon>
        <taxon>Halobacteria</taxon>
        <taxon>Halobacteriales</taxon>
        <taxon>Haloferacaceae</taxon>
        <taxon>Halobellus</taxon>
    </lineage>
</organism>
<reference evidence="2" key="1">
    <citation type="journal article" date="2014" name="Int. J. Syst. Evol. Microbiol.">
        <title>Complete genome sequence of Corynebacterium casei LMG S-19264T (=DSM 44701T), isolated from a smear-ripened cheese.</title>
        <authorList>
            <consortium name="US DOE Joint Genome Institute (JGI-PGF)"/>
            <person name="Walter F."/>
            <person name="Albersmeier A."/>
            <person name="Kalinowski J."/>
            <person name="Ruckert C."/>
        </authorList>
    </citation>
    <scope>NUCLEOTIDE SEQUENCE</scope>
    <source>
        <strain evidence="2">JCM 14359</strain>
    </source>
</reference>
<protein>
    <submittedName>
        <fullName evidence="2">Uncharacterized protein</fullName>
    </submittedName>
</protein>
<feature type="region of interest" description="Disordered" evidence="1">
    <location>
        <begin position="1"/>
        <end position="60"/>
    </location>
</feature>
<keyword evidence="3" id="KW-1185">Reference proteome</keyword>
<dbReference type="AlphaFoldDB" id="A0A830EEB8"/>
<proteinExistence type="predicted"/>
<evidence type="ECO:0000256" key="1">
    <source>
        <dbReference type="SAM" id="MobiDB-lite"/>
    </source>
</evidence>
<dbReference type="Proteomes" id="UP000653099">
    <property type="component" value="Unassembled WGS sequence"/>
</dbReference>
<evidence type="ECO:0000313" key="2">
    <source>
        <dbReference type="EMBL" id="GGJ16179.1"/>
    </source>
</evidence>
<dbReference type="EMBL" id="BMOC01000025">
    <property type="protein sequence ID" value="GGJ16179.1"/>
    <property type="molecule type" value="Genomic_DNA"/>
</dbReference>